<evidence type="ECO:0000313" key="1">
    <source>
        <dbReference type="EMBL" id="MDC0674767.1"/>
    </source>
</evidence>
<dbReference type="RefSeq" id="WP_272009255.1">
    <property type="nucleotide sequence ID" value="NZ_JAQNDN010000025.1"/>
</dbReference>
<comment type="caution">
    <text evidence="1">The sequence shown here is derived from an EMBL/GenBank/DDBJ whole genome shotgun (WGS) entry which is preliminary data.</text>
</comment>
<name>A0ABT5BP54_9BACT</name>
<evidence type="ECO:0000313" key="2">
    <source>
        <dbReference type="Proteomes" id="UP001217838"/>
    </source>
</evidence>
<reference evidence="1 2" key="1">
    <citation type="submission" date="2022-11" db="EMBL/GenBank/DDBJ databases">
        <title>Minimal conservation of predation-associated metabolite biosynthetic gene clusters underscores biosynthetic potential of Myxococcota including descriptions for ten novel species: Archangium lansinium sp. nov., Myxococcus landrumus sp. nov., Nannocystis bai.</title>
        <authorList>
            <person name="Ahearne A."/>
            <person name="Stevens C."/>
            <person name="Dowd S."/>
        </authorList>
    </citation>
    <scope>NUCLEOTIDE SEQUENCE [LARGE SCALE GENOMIC DNA]</scope>
    <source>
        <strain evidence="1 2">NCELM</strain>
    </source>
</reference>
<organism evidence="1 2">
    <name type="scientific">Nannocystis radixulma</name>
    <dbReference type="NCBI Taxonomy" id="2995305"/>
    <lineage>
        <taxon>Bacteria</taxon>
        <taxon>Pseudomonadati</taxon>
        <taxon>Myxococcota</taxon>
        <taxon>Polyangia</taxon>
        <taxon>Nannocystales</taxon>
        <taxon>Nannocystaceae</taxon>
        <taxon>Nannocystis</taxon>
    </lineage>
</organism>
<evidence type="ECO:0008006" key="3">
    <source>
        <dbReference type="Google" id="ProtNLM"/>
    </source>
</evidence>
<gene>
    <name evidence="1" type="ORF">POL58_43865</name>
</gene>
<protein>
    <recommendedName>
        <fullName evidence="3">Transposase</fullName>
    </recommendedName>
</protein>
<dbReference type="Proteomes" id="UP001217838">
    <property type="component" value="Unassembled WGS sequence"/>
</dbReference>
<keyword evidence="2" id="KW-1185">Reference proteome</keyword>
<proteinExistence type="predicted"/>
<dbReference type="EMBL" id="JAQNDN010000025">
    <property type="protein sequence ID" value="MDC0674767.1"/>
    <property type="molecule type" value="Genomic_DNA"/>
</dbReference>
<sequence length="77" mass="8815">MLAQLRMTRADQTYDRRLLRFTTPDLLTIDDLGLRPLQYKGKCTTNRVVTAQPRPDYTGEAWSASVTARKTLAARRC</sequence>
<accession>A0ABT5BP54</accession>